<reference evidence="2 3" key="1">
    <citation type="submission" date="2024-03" db="EMBL/GenBank/DDBJ databases">
        <title>Genome-scale model development and genomic sequencing of the oleaginous clade Lipomyces.</title>
        <authorList>
            <consortium name="Lawrence Berkeley National Laboratory"/>
            <person name="Czajka J.J."/>
            <person name="Han Y."/>
            <person name="Kim J."/>
            <person name="Mondo S.J."/>
            <person name="Hofstad B.A."/>
            <person name="Robles A."/>
            <person name="Haridas S."/>
            <person name="Riley R."/>
            <person name="LaButti K."/>
            <person name="Pangilinan J."/>
            <person name="Andreopoulos W."/>
            <person name="Lipzen A."/>
            <person name="Yan J."/>
            <person name="Wang M."/>
            <person name="Ng V."/>
            <person name="Grigoriev I.V."/>
            <person name="Spatafora J.W."/>
            <person name="Magnuson J.K."/>
            <person name="Baker S.E."/>
            <person name="Pomraning K.R."/>
        </authorList>
    </citation>
    <scope>NUCLEOTIDE SEQUENCE [LARGE SCALE GENOMIC DNA]</scope>
    <source>
        <strain evidence="2 3">Phaff 52-87</strain>
    </source>
</reference>
<dbReference type="GeneID" id="90035370"/>
<sequence length="537" mass="58651">MRYATRHIHTRRTKFLRDFTTAIRLSAPLKDRENVLEQFSEERLRNEPVHFPKERGFFLLLCAGRHSRRASGLDRRAHVGGDRHRDVFSLCDFLCDSGGLGRGRSNGGSSSSSSSGRRRRGGDDFRHRLWDVLCNFFLDGGSVGSSDIRALSKHARDLRRRGSDCSGRSLGDGLRGLLRGLGRRLRRLDGLAHRAAGSISKAGGERRRIRRHRRGNGLDHLRSGLGSHFRGLSRLLRRSLRGLLRGLDSLLRDLGRALGGLGHGLHRIGRGLDSCARDVFNCGGNFDGLVVHGRSARFCGLGDGLGGGSHGFLGFFDLALGFSALGGRAHHDIVLLGFLRLFSGLSSSLRSGGLLSSLLGRGLFGRCLFSGCFFSGGLLNRRRNKRLGWGKLVEQFLGDVNDAVLDTAFPSYRTEERELACAIILVPSAVHQMLSQSLAITTSTPPNSDNNNTNSNKPARVHARTHKNHHNHIPVSAPGARIQFPSTTYLYLYVFPATSVIATWNWFADSENPSGIGFHDVNSPATATVPGMGSVGA</sequence>
<comment type="caution">
    <text evidence="2">The sequence shown here is derived from an EMBL/GenBank/DDBJ whole genome shotgun (WGS) entry which is preliminary data.</text>
</comment>
<dbReference type="RefSeq" id="XP_064768065.1">
    <property type="nucleotide sequence ID" value="XM_064909858.1"/>
</dbReference>
<gene>
    <name evidence="2" type="ORF">BZA70DRAFT_169382</name>
</gene>
<feature type="compositionally biased region" description="Low complexity" evidence="1">
    <location>
        <begin position="441"/>
        <end position="458"/>
    </location>
</feature>
<keyword evidence="3" id="KW-1185">Reference proteome</keyword>
<accession>A0ABR1F5E4</accession>
<proteinExistence type="predicted"/>
<protein>
    <submittedName>
        <fullName evidence="2">Uncharacterized protein</fullName>
    </submittedName>
</protein>
<evidence type="ECO:0000256" key="1">
    <source>
        <dbReference type="SAM" id="MobiDB-lite"/>
    </source>
</evidence>
<evidence type="ECO:0000313" key="3">
    <source>
        <dbReference type="Proteomes" id="UP001498771"/>
    </source>
</evidence>
<dbReference type="Proteomes" id="UP001498771">
    <property type="component" value="Unassembled WGS sequence"/>
</dbReference>
<evidence type="ECO:0000313" key="2">
    <source>
        <dbReference type="EMBL" id="KAK7205032.1"/>
    </source>
</evidence>
<feature type="compositionally biased region" description="Basic residues" evidence="1">
    <location>
        <begin position="459"/>
        <end position="472"/>
    </location>
</feature>
<name>A0ABR1F5E4_9ASCO</name>
<organism evidence="2 3">
    <name type="scientific">Myxozyma melibiosi</name>
    <dbReference type="NCBI Taxonomy" id="54550"/>
    <lineage>
        <taxon>Eukaryota</taxon>
        <taxon>Fungi</taxon>
        <taxon>Dikarya</taxon>
        <taxon>Ascomycota</taxon>
        <taxon>Saccharomycotina</taxon>
        <taxon>Lipomycetes</taxon>
        <taxon>Lipomycetales</taxon>
        <taxon>Lipomycetaceae</taxon>
        <taxon>Myxozyma</taxon>
    </lineage>
</organism>
<feature type="region of interest" description="Disordered" evidence="1">
    <location>
        <begin position="440"/>
        <end position="474"/>
    </location>
</feature>
<dbReference type="EMBL" id="JBBJBU010000006">
    <property type="protein sequence ID" value="KAK7205032.1"/>
    <property type="molecule type" value="Genomic_DNA"/>
</dbReference>